<gene>
    <name evidence="2" type="ORF">CXK95_00200</name>
</gene>
<dbReference type="Pfam" id="PF10861">
    <property type="entry name" value="DUF2784"/>
    <property type="match status" value="1"/>
</dbReference>
<organism evidence="2 3">
    <name type="scientific">Stutzerimonas degradans</name>
    <dbReference type="NCBI Taxonomy" id="2968968"/>
    <lineage>
        <taxon>Bacteria</taxon>
        <taxon>Pseudomonadati</taxon>
        <taxon>Pseudomonadota</taxon>
        <taxon>Gammaproteobacteria</taxon>
        <taxon>Pseudomonadales</taxon>
        <taxon>Pseudomonadaceae</taxon>
        <taxon>Stutzerimonas</taxon>
    </lineage>
</organism>
<evidence type="ECO:0000256" key="1">
    <source>
        <dbReference type="SAM" id="Phobius"/>
    </source>
</evidence>
<dbReference type="InterPro" id="IPR021218">
    <property type="entry name" value="DUF2784"/>
</dbReference>
<proteinExistence type="predicted"/>
<reference evidence="2 3" key="1">
    <citation type="submission" date="2018-01" db="EMBL/GenBank/DDBJ databases">
        <title>Denitrification phenotypes of diverse strains of Pseudomonas stutzeri.</title>
        <authorList>
            <person name="Milligan D.A."/>
            <person name="Bergaust L."/>
            <person name="Bakken L.R."/>
            <person name="Frostegard A."/>
        </authorList>
    </citation>
    <scope>NUCLEOTIDE SEQUENCE [LARGE SCALE GENOMIC DNA]</scope>
    <source>
        <strain evidence="2 3">DSM 50238</strain>
    </source>
</reference>
<sequence>MPYRLGADALLILHLGFVLFALFGGLLVARWRGLLPIHLLAMGWAIYVELADRGCPLTYWEQALRQLAGETGYSEGFIEHYVLPLLYPDWLTLPVQYVLAGVVLIINVLVYAWVWQRRRRPRDASTEHARSLHAPVEQPAAQPQRAPCWALYRIDDNGNEVEMHRFSDYRAAEQAMHDYEQRGHKQAYLLRAVR</sequence>
<dbReference type="Proteomes" id="UP000235881">
    <property type="component" value="Unassembled WGS sequence"/>
</dbReference>
<evidence type="ECO:0000313" key="3">
    <source>
        <dbReference type="Proteomes" id="UP000235881"/>
    </source>
</evidence>
<accession>A0A8E2QHT1</accession>
<feature type="transmembrane region" description="Helical" evidence="1">
    <location>
        <begin position="12"/>
        <end position="31"/>
    </location>
</feature>
<name>A0A8E2QHT1_9GAMM</name>
<dbReference type="RefSeq" id="WP_102827279.1">
    <property type="nucleotide sequence ID" value="NZ_CP065721.1"/>
</dbReference>
<dbReference type="EMBL" id="POUK01000001">
    <property type="protein sequence ID" value="PNF77751.1"/>
    <property type="molecule type" value="Genomic_DNA"/>
</dbReference>
<comment type="caution">
    <text evidence="2">The sequence shown here is derived from an EMBL/GenBank/DDBJ whole genome shotgun (WGS) entry which is preliminary data.</text>
</comment>
<keyword evidence="1" id="KW-1133">Transmembrane helix</keyword>
<dbReference type="AlphaFoldDB" id="A0A8E2QHT1"/>
<feature type="transmembrane region" description="Helical" evidence="1">
    <location>
        <begin position="95"/>
        <end position="114"/>
    </location>
</feature>
<keyword evidence="1" id="KW-0472">Membrane</keyword>
<keyword evidence="3" id="KW-1185">Reference proteome</keyword>
<protein>
    <submittedName>
        <fullName evidence="2">DUF2784 domain-containing protein</fullName>
    </submittedName>
</protein>
<evidence type="ECO:0000313" key="2">
    <source>
        <dbReference type="EMBL" id="PNF77751.1"/>
    </source>
</evidence>
<keyword evidence="1" id="KW-0812">Transmembrane</keyword>